<name>A0A224XIJ9_9HEMI</name>
<comment type="function">
    <text evidence="9">Subunit b, of the mitochondrial membrane ATP synthase complex (F(1)F(0) ATP synthase or Complex V) that produces ATP from ADP in the presence of a proton gradient across the membrane which is generated by electron transport complexes of the respiratory chain. ATP synthase complex consist of a soluble F(1) head domain - the catalytic core - and a membrane F(1) domain - the membrane proton channel. These two domains are linked by a central stalk rotating inside the F(1) region and a stationary peripheral stalk. During catalysis, ATP synthesis in the catalytic domain of F(1) is coupled via a rotary mechanism of the central stalk subunits to proton translocation. In vivo, can only synthesize ATP although its ATP hydrolase activity can be activated artificially in vitro. Part of the complex F(0) domain. Part of the complex F(0) domain and the peripheric stalk, which acts as a stator to hold the catalytic alpha(3)beta(3) subcomplex and subunit a/ATP6 static relative to the rotary elements.</text>
</comment>
<evidence type="ECO:0000256" key="9">
    <source>
        <dbReference type="RuleBase" id="RU368017"/>
    </source>
</evidence>
<evidence type="ECO:0000256" key="3">
    <source>
        <dbReference type="ARBA" id="ARBA00022547"/>
    </source>
</evidence>
<keyword evidence="4 9" id="KW-0375">Hydrogen ion transport</keyword>
<comment type="subunit">
    <text evidence="9">F-type ATPases have 2 components, CF(1) - the catalytic core - and CF(0) - the membrane proton channel. CF(1) and CF(0) have multiple subunits.</text>
</comment>
<comment type="similarity">
    <text evidence="1 9">Belongs to the eukaryotic ATPase B chain family.</text>
</comment>
<evidence type="ECO:0000256" key="7">
    <source>
        <dbReference type="ARBA" id="ARBA00023128"/>
    </source>
</evidence>
<evidence type="ECO:0000256" key="4">
    <source>
        <dbReference type="ARBA" id="ARBA00022781"/>
    </source>
</evidence>
<proteinExistence type="inferred from homology"/>
<keyword evidence="7 9" id="KW-0496">Mitochondrion</keyword>
<keyword evidence="5 9" id="KW-0999">Mitochondrion inner membrane</keyword>
<evidence type="ECO:0000256" key="6">
    <source>
        <dbReference type="ARBA" id="ARBA00023065"/>
    </source>
</evidence>
<dbReference type="PANTHER" id="PTHR12733">
    <property type="entry name" value="MITOCHONDRIAL ATP SYNTHASE B CHAIN"/>
    <property type="match status" value="1"/>
</dbReference>
<dbReference type="GO" id="GO:0045259">
    <property type="term" value="C:proton-transporting ATP synthase complex"/>
    <property type="evidence" value="ECO:0007669"/>
    <property type="project" value="UniProtKB-KW"/>
</dbReference>
<dbReference type="Gene3D" id="1.20.5.2210">
    <property type="match status" value="1"/>
</dbReference>
<keyword evidence="2 9" id="KW-0813">Transport</keyword>
<reference evidence="10" key="1">
    <citation type="journal article" date="2018" name="PLoS Negl. Trop. Dis.">
        <title>An insight into the salivary gland and fat body transcriptome of Panstrongylus lignarius (Hemiptera: Heteroptera), the main vector of Chagas disease in Peru.</title>
        <authorList>
            <person name="Nevoa J.C."/>
            <person name="Mendes M.T."/>
            <person name="da Silva M.V."/>
            <person name="Soares S.C."/>
            <person name="Oliveira C.J.F."/>
            <person name="Ribeiro J.M.C."/>
        </authorList>
    </citation>
    <scope>NUCLEOTIDE SEQUENCE</scope>
</reference>
<dbReference type="SUPFAM" id="SSF161060">
    <property type="entry name" value="ATP synthase B chain-like"/>
    <property type="match status" value="1"/>
</dbReference>
<organism evidence="10">
    <name type="scientific">Panstrongylus lignarius</name>
    <dbReference type="NCBI Taxonomy" id="156445"/>
    <lineage>
        <taxon>Eukaryota</taxon>
        <taxon>Metazoa</taxon>
        <taxon>Ecdysozoa</taxon>
        <taxon>Arthropoda</taxon>
        <taxon>Hexapoda</taxon>
        <taxon>Insecta</taxon>
        <taxon>Pterygota</taxon>
        <taxon>Neoptera</taxon>
        <taxon>Paraneoptera</taxon>
        <taxon>Hemiptera</taxon>
        <taxon>Heteroptera</taxon>
        <taxon>Panheteroptera</taxon>
        <taxon>Cimicomorpha</taxon>
        <taxon>Reduviidae</taxon>
        <taxon>Triatominae</taxon>
        <taxon>Panstrongylus</taxon>
    </lineage>
</organism>
<dbReference type="Pfam" id="PF05405">
    <property type="entry name" value="Mt_ATP-synt_B"/>
    <property type="match status" value="1"/>
</dbReference>
<evidence type="ECO:0000256" key="2">
    <source>
        <dbReference type="ARBA" id="ARBA00022448"/>
    </source>
</evidence>
<dbReference type="InterPro" id="IPR008688">
    <property type="entry name" value="ATP_synth_Bsub_B/MI25"/>
</dbReference>
<dbReference type="GO" id="GO:0005743">
    <property type="term" value="C:mitochondrial inner membrane"/>
    <property type="evidence" value="ECO:0007669"/>
    <property type="project" value="UniProtKB-SubCell"/>
</dbReference>
<evidence type="ECO:0000256" key="1">
    <source>
        <dbReference type="ARBA" id="ARBA00007479"/>
    </source>
</evidence>
<keyword evidence="6 9" id="KW-0406">Ion transport</keyword>
<sequence length="250" mass="28956">MLSRLALRKCLQLKPLAPSFVGSVRLTSTTTKESPERDLVNFPRPVRAELPGKVRYATIPEEWFEFFYKKTGVTGPYMLGLGLWTYVLSKEVWVIDHDYLAVYSCFVFCYVGYRKFGKQLAAFLDKDIDAVSDAWKESRDIKIKSLEEAIAGEQDAQWQAEGQHLLLDAKRENVKMQLEASYRERSMQLYSEVKKRLDYQVEKQRIEQTIAQKHMVQWVVNNVLKSISAQQEKETLKKCMSDLQALAVKV</sequence>
<comment type="subcellular location">
    <subcellularLocation>
        <location evidence="9">Mitochondrion</location>
    </subcellularLocation>
    <subcellularLocation>
        <location evidence="9">Mitochondrion inner membrane</location>
    </subcellularLocation>
</comment>
<evidence type="ECO:0000256" key="8">
    <source>
        <dbReference type="ARBA" id="ARBA00023136"/>
    </source>
</evidence>
<dbReference type="EMBL" id="GFTR01004119">
    <property type="protein sequence ID" value="JAW12307.1"/>
    <property type="molecule type" value="Transcribed_RNA"/>
</dbReference>
<evidence type="ECO:0000313" key="10">
    <source>
        <dbReference type="EMBL" id="JAW12307.1"/>
    </source>
</evidence>
<dbReference type="GO" id="GO:0046933">
    <property type="term" value="F:proton-transporting ATP synthase activity, rotational mechanism"/>
    <property type="evidence" value="ECO:0007669"/>
    <property type="project" value="TreeGrafter"/>
</dbReference>
<dbReference type="AlphaFoldDB" id="A0A224XIJ9"/>
<accession>A0A224XIJ9</accession>
<evidence type="ECO:0000256" key="5">
    <source>
        <dbReference type="ARBA" id="ARBA00022792"/>
    </source>
</evidence>
<keyword evidence="8 9" id="KW-0472">Membrane</keyword>
<dbReference type="PANTHER" id="PTHR12733:SF3">
    <property type="entry name" value="ATP SYNTHASE F(0) COMPLEX SUBUNIT B1, MITOCHONDRIAL"/>
    <property type="match status" value="1"/>
</dbReference>
<protein>
    <recommendedName>
        <fullName evidence="9">ATP synthase subunit b</fullName>
    </recommendedName>
</protein>
<dbReference type="InterPro" id="IPR013837">
    <property type="entry name" value="ATP_synth_F0_suB"/>
</dbReference>
<keyword evidence="3 9" id="KW-0138">CF(0)</keyword>